<evidence type="ECO:0000313" key="1">
    <source>
        <dbReference type="EMBL" id="KAI1709531.1"/>
    </source>
</evidence>
<name>A0AAD4MZR9_9BILA</name>
<accession>A0AAD4MZR9</accession>
<reference evidence="1" key="1">
    <citation type="submission" date="2022-01" db="EMBL/GenBank/DDBJ databases">
        <title>Genome Sequence Resource for Two Populations of Ditylenchus destructor, the Migratory Endoparasitic Phytonematode.</title>
        <authorList>
            <person name="Zhang H."/>
            <person name="Lin R."/>
            <person name="Xie B."/>
        </authorList>
    </citation>
    <scope>NUCLEOTIDE SEQUENCE</scope>
    <source>
        <strain evidence="1">BazhouSP</strain>
    </source>
</reference>
<evidence type="ECO:0000313" key="2">
    <source>
        <dbReference type="Proteomes" id="UP001201812"/>
    </source>
</evidence>
<comment type="caution">
    <text evidence="1">The sequence shown here is derived from an EMBL/GenBank/DDBJ whole genome shotgun (WGS) entry which is preliminary data.</text>
</comment>
<dbReference type="Proteomes" id="UP001201812">
    <property type="component" value="Unassembled WGS sequence"/>
</dbReference>
<organism evidence="1 2">
    <name type="scientific">Ditylenchus destructor</name>
    <dbReference type="NCBI Taxonomy" id="166010"/>
    <lineage>
        <taxon>Eukaryota</taxon>
        <taxon>Metazoa</taxon>
        <taxon>Ecdysozoa</taxon>
        <taxon>Nematoda</taxon>
        <taxon>Chromadorea</taxon>
        <taxon>Rhabditida</taxon>
        <taxon>Tylenchina</taxon>
        <taxon>Tylenchomorpha</taxon>
        <taxon>Sphaerularioidea</taxon>
        <taxon>Anguinidae</taxon>
        <taxon>Anguininae</taxon>
        <taxon>Ditylenchus</taxon>
    </lineage>
</organism>
<proteinExistence type="predicted"/>
<keyword evidence="2" id="KW-1185">Reference proteome</keyword>
<sequence>MYAVNQKFIDAVKAKFADDLSVHRNIVHTHETNNNNQVYIRCKTFRLPAVAKQRFKKLHNVSITKENRIELNLNAELVMSVDDFHESLKWLKRNVRADSICISPKTYDYHAKEQNEIYRLLSNFVFGASRICARREIRLYSNIETKLLTSLVEKFWTLPQIECEIPAVVIYSFPDFDREKLNLGPNWILLEVDSEGAEFLHVLESGQNRMRISFCENLDDRWTIGSYRRNCYIKFYAIKPSDDRILS</sequence>
<protein>
    <submittedName>
        <fullName evidence="1">Uncharacterized protein</fullName>
    </submittedName>
</protein>
<gene>
    <name evidence="1" type="ORF">DdX_11319</name>
</gene>
<dbReference type="AlphaFoldDB" id="A0AAD4MZR9"/>
<dbReference type="EMBL" id="JAKKPZ010000030">
    <property type="protein sequence ID" value="KAI1709531.1"/>
    <property type="molecule type" value="Genomic_DNA"/>
</dbReference>